<feature type="compositionally biased region" description="Basic and acidic residues" evidence="1">
    <location>
        <begin position="282"/>
        <end position="297"/>
    </location>
</feature>
<feature type="compositionally biased region" description="Basic and acidic residues" evidence="1">
    <location>
        <begin position="326"/>
        <end position="335"/>
    </location>
</feature>
<evidence type="ECO:0000256" key="1">
    <source>
        <dbReference type="SAM" id="MobiDB-lite"/>
    </source>
</evidence>
<feature type="region of interest" description="Disordered" evidence="1">
    <location>
        <begin position="55"/>
        <end position="85"/>
    </location>
</feature>
<protein>
    <submittedName>
        <fullName evidence="2">Uncharacterized protein</fullName>
    </submittedName>
</protein>
<reference evidence="2 3" key="1">
    <citation type="submission" date="2017-11" db="EMBL/GenBank/DDBJ databases">
        <title>De-novo sequencing of pomegranate (Punica granatum L.) genome.</title>
        <authorList>
            <person name="Akparov Z."/>
            <person name="Amiraslanov A."/>
            <person name="Hajiyeva S."/>
            <person name="Abbasov M."/>
            <person name="Kaur K."/>
            <person name="Hamwieh A."/>
            <person name="Solovyev V."/>
            <person name="Salamov A."/>
            <person name="Braich B."/>
            <person name="Kosarev P."/>
            <person name="Mahmoud A."/>
            <person name="Hajiyev E."/>
            <person name="Babayeva S."/>
            <person name="Izzatullayeva V."/>
            <person name="Mammadov A."/>
            <person name="Mammadov A."/>
            <person name="Sharifova S."/>
            <person name="Ojaghi J."/>
            <person name="Eynullazada K."/>
            <person name="Bayramov B."/>
            <person name="Abdulazimova A."/>
            <person name="Shahmuradov I."/>
        </authorList>
    </citation>
    <scope>NUCLEOTIDE SEQUENCE [LARGE SCALE GENOMIC DNA]</scope>
    <source>
        <strain evidence="3">cv. AG2017</strain>
        <tissue evidence="2">Leaf</tissue>
    </source>
</reference>
<feature type="compositionally biased region" description="Basic and acidic residues" evidence="1">
    <location>
        <begin position="397"/>
        <end position="417"/>
    </location>
</feature>
<feature type="compositionally biased region" description="Basic and acidic residues" evidence="1">
    <location>
        <begin position="65"/>
        <end position="78"/>
    </location>
</feature>
<feature type="region of interest" description="Disordered" evidence="1">
    <location>
        <begin position="1"/>
        <end position="31"/>
    </location>
</feature>
<proteinExistence type="predicted"/>
<feature type="region of interest" description="Disordered" evidence="1">
    <location>
        <begin position="354"/>
        <end position="420"/>
    </location>
</feature>
<feature type="compositionally biased region" description="Basic and acidic residues" evidence="1">
    <location>
        <begin position="14"/>
        <end position="23"/>
    </location>
</feature>
<evidence type="ECO:0000313" key="2">
    <source>
        <dbReference type="EMBL" id="PKI47269.1"/>
    </source>
</evidence>
<name>A0A2I0ITE1_PUNGR</name>
<accession>A0A2I0ITE1</accession>
<feature type="region of interest" description="Disordered" evidence="1">
    <location>
        <begin position="275"/>
        <end position="335"/>
    </location>
</feature>
<organism evidence="2 3">
    <name type="scientific">Punica granatum</name>
    <name type="common">Pomegranate</name>
    <dbReference type="NCBI Taxonomy" id="22663"/>
    <lineage>
        <taxon>Eukaryota</taxon>
        <taxon>Viridiplantae</taxon>
        <taxon>Streptophyta</taxon>
        <taxon>Embryophyta</taxon>
        <taxon>Tracheophyta</taxon>
        <taxon>Spermatophyta</taxon>
        <taxon>Magnoliopsida</taxon>
        <taxon>eudicotyledons</taxon>
        <taxon>Gunneridae</taxon>
        <taxon>Pentapetalae</taxon>
        <taxon>rosids</taxon>
        <taxon>malvids</taxon>
        <taxon>Myrtales</taxon>
        <taxon>Lythraceae</taxon>
        <taxon>Punica</taxon>
    </lineage>
</organism>
<keyword evidence="3" id="KW-1185">Reference proteome</keyword>
<gene>
    <name evidence="2" type="ORF">CRG98_032340</name>
</gene>
<evidence type="ECO:0000313" key="3">
    <source>
        <dbReference type="Proteomes" id="UP000233551"/>
    </source>
</evidence>
<sequence>MTIGDSFSRASIARPREGTERGQPRQLGKNRVGTLAPTTARCEIGLLGLLRGRPRCSRTTPSVLRPEHTRNSEKKLGENQRNPIKGKGWNGGCARWIGPRTVTTSSRGRVRVVRNPLNMMARLAKVVERNGTRRGPACTRVTHGTRFSFWLEPDAREFGDFWFKSSRVVTEIPGGFPVILAGFGLGTGWTKLREWAAVWECFPNVLRCSGIAVISAFCECAPKIRREAFATTGTFLGKPCRVPKGHLKLIPRPRWSLGACRPVLGCRLLVSGSGPGGPVRKGARERSRVSWLKRDASGTRPRLPKESLGTPDPRTGKRHPKTGLHTPKEHHDHGTGFRLRFGVHLGLPCGSRLSAPHFGPPASHVRIPNRSPGHYSSPGNQRQIGGHGVMSNKRRARSTEKGGREQSEERANKESQKRRSWHCGTIHHRVTETPKAVRAFGSRDLPSRAHRANHVPFLPMTSASRAIMFQGFLTTLTLPREEVVTVRGPINRAQPSFYPSLLYRGSNEPDLAPGRGRSERAKPFSRDCYGCTSPGSPTIRNFQPSLATPTAASPTLFLLQRG</sequence>
<dbReference type="Proteomes" id="UP000233551">
    <property type="component" value="Unassembled WGS sequence"/>
</dbReference>
<dbReference type="AlphaFoldDB" id="A0A2I0ITE1"/>
<dbReference type="EMBL" id="PGOL01002527">
    <property type="protein sequence ID" value="PKI47269.1"/>
    <property type="molecule type" value="Genomic_DNA"/>
</dbReference>
<comment type="caution">
    <text evidence="2">The sequence shown here is derived from an EMBL/GenBank/DDBJ whole genome shotgun (WGS) entry which is preliminary data.</text>
</comment>